<dbReference type="InterPro" id="IPR011010">
    <property type="entry name" value="DNA_brk_join_enz"/>
</dbReference>
<dbReference type="EMBL" id="CP118246">
    <property type="protein sequence ID" value="WDR03666.1"/>
    <property type="molecule type" value="Genomic_DNA"/>
</dbReference>
<dbReference type="InterPro" id="IPR013762">
    <property type="entry name" value="Integrase-like_cat_sf"/>
</dbReference>
<sequence>MLDMPRTRKQYVHREKTRHGKTVWYFRRGDGPRVRLPGEYESPEWLAAYEAALGGNKPEPAKSTATGTFKWLVERYQASAKFAGLAQETQKFRSGVLRRVVETAGDLRIASITRSMIAEGRDRRAATPFAAINYLKVMNQVFAFAVDAGYLPHNPAKGIDRPSPATDGHHTWTVSEVRRYQNRHPLGTRERLAMDLLLYTGLRRGDLVQLGRQHVRNGIIRYRATKNGVEIVLPMLPVLQATIDAGPTGDLTFLATMRNTPWKKESFGTWFRNACIAANVPGRAHGLRKAGATFAAENGASDQQLMAIFGWTNPEQAAVYTRTASRAKMAAMGVGMLDPKDENEA</sequence>
<evidence type="ECO:0000256" key="4">
    <source>
        <dbReference type="ARBA" id="ARBA00023172"/>
    </source>
</evidence>
<dbReference type="InterPro" id="IPR002104">
    <property type="entry name" value="Integrase_catalytic"/>
</dbReference>
<evidence type="ECO:0000256" key="3">
    <source>
        <dbReference type="ARBA" id="ARBA00023125"/>
    </source>
</evidence>
<dbReference type="Proteomes" id="UP001220530">
    <property type="component" value="Chromosome"/>
</dbReference>
<organism evidence="6 7">
    <name type="scientific">Devosia algicola</name>
    <dbReference type="NCBI Taxonomy" id="3026418"/>
    <lineage>
        <taxon>Bacteria</taxon>
        <taxon>Pseudomonadati</taxon>
        <taxon>Pseudomonadota</taxon>
        <taxon>Alphaproteobacteria</taxon>
        <taxon>Hyphomicrobiales</taxon>
        <taxon>Devosiaceae</taxon>
        <taxon>Devosia</taxon>
    </lineage>
</organism>
<dbReference type="PROSITE" id="PS51898">
    <property type="entry name" value="TYR_RECOMBINASE"/>
    <property type="match status" value="1"/>
</dbReference>
<evidence type="ECO:0000256" key="1">
    <source>
        <dbReference type="ARBA" id="ARBA00008857"/>
    </source>
</evidence>
<dbReference type="SUPFAM" id="SSF56349">
    <property type="entry name" value="DNA breaking-rejoining enzymes"/>
    <property type="match status" value="1"/>
</dbReference>
<dbReference type="PANTHER" id="PTHR30629:SF2">
    <property type="entry name" value="PROPHAGE INTEGRASE INTS-RELATED"/>
    <property type="match status" value="1"/>
</dbReference>
<keyword evidence="4" id="KW-0233">DNA recombination</keyword>
<accession>A0ABY7YQR2</accession>
<feature type="domain" description="Tyr recombinase" evidence="5">
    <location>
        <begin position="167"/>
        <end position="333"/>
    </location>
</feature>
<evidence type="ECO:0000256" key="2">
    <source>
        <dbReference type="ARBA" id="ARBA00022908"/>
    </source>
</evidence>
<dbReference type="PANTHER" id="PTHR30629">
    <property type="entry name" value="PROPHAGE INTEGRASE"/>
    <property type="match status" value="1"/>
</dbReference>
<evidence type="ECO:0000313" key="7">
    <source>
        <dbReference type="Proteomes" id="UP001220530"/>
    </source>
</evidence>
<dbReference type="InterPro" id="IPR050808">
    <property type="entry name" value="Phage_Integrase"/>
</dbReference>
<evidence type="ECO:0000259" key="5">
    <source>
        <dbReference type="PROSITE" id="PS51898"/>
    </source>
</evidence>
<dbReference type="Gene3D" id="1.10.150.130">
    <property type="match status" value="1"/>
</dbReference>
<name>A0ABY7YQR2_9HYPH</name>
<reference evidence="6 7" key="1">
    <citation type="submission" date="2023-02" db="EMBL/GenBank/DDBJ databases">
        <title>Devosia algicola sp. nov., isolated from the phycosphere of marine algae.</title>
        <authorList>
            <person name="Kim J.M."/>
            <person name="Lee J.K."/>
            <person name="Choi B.J."/>
            <person name="Bayburt H."/>
            <person name="Jeon C.O."/>
        </authorList>
    </citation>
    <scope>NUCLEOTIDE SEQUENCE [LARGE SCALE GENOMIC DNA]</scope>
    <source>
        <strain evidence="6 7">G20-9</strain>
    </source>
</reference>
<dbReference type="InterPro" id="IPR010998">
    <property type="entry name" value="Integrase_recombinase_N"/>
</dbReference>
<dbReference type="Pfam" id="PF00589">
    <property type="entry name" value="Phage_integrase"/>
    <property type="match status" value="1"/>
</dbReference>
<protein>
    <submittedName>
        <fullName evidence="6">Tyrosine-type recombinase/integrase</fullName>
    </submittedName>
</protein>
<keyword evidence="3" id="KW-0238">DNA-binding</keyword>
<keyword evidence="7" id="KW-1185">Reference proteome</keyword>
<keyword evidence="2" id="KW-0229">DNA integration</keyword>
<proteinExistence type="inferred from homology"/>
<gene>
    <name evidence="6" type="ORF">PSQ19_06235</name>
</gene>
<evidence type="ECO:0000313" key="6">
    <source>
        <dbReference type="EMBL" id="WDR03666.1"/>
    </source>
</evidence>
<dbReference type="Gene3D" id="1.10.443.10">
    <property type="entry name" value="Intergrase catalytic core"/>
    <property type="match status" value="1"/>
</dbReference>
<comment type="similarity">
    <text evidence="1">Belongs to the 'phage' integrase family.</text>
</comment>
<dbReference type="RefSeq" id="WP_282220056.1">
    <property type="nucleotide sequence ID" value="NZ_CP118246.1"/>
</dbReference>